<gene>
    <name evidence="4" type="ORF">LRAMOSA05313</name>
</gene>
<sequence>MLPFLSALLLITFFLYTYHVLASRQQRQLVTTRNALILTAHPDDECMFFGPTIRALSSSKHRLHILCLSTGNADKLGVVRKKEFTRSCQVFGIPASDTRAIDQPELQDGMLNEWPSETVSKQIEAYVSKHNIDTIITFDQYGVSGHPNHIAAYHGARQYVTENPDIILYKLVSIRLPRKYIGVLDLVLVQAEKWLWPTSEKAVLFVSSPDDYFVTHKAMRQHVSQLVWFRWLYVTFSRYMFINQLTAVDPPASRCNFKED</sequence>
<dbReference type="OrthoDB" id="440160at2759"/>
<protein>
    <recommendedName>
        <fullName evidence="2">N-acetylglucosaminylphosphatidylinositol deacetylase</fullName>
        <ecNumber evidence="2">3.5.1.89</ecNumber>
    </recommendedName>
</protein>
<dbReference type="InterPro" id="IPR003737">
    <property type="entry name" value="GlcNAc_PI_deacetylase-related"/>
</dbReference>
<dbReference type="GO" id="GO:0000225">
    <property type="term" value="F:N-acetylglucosaminylphosphatidylinositol deacetylase activity"/>
    <property type="evidence" value="ECO:0007669"/>
    <property type="project" value="UniProtKB-EC"/>
</dbReference>
<dbReference type="GO" id="GO:0006506">
    <property type="term" value="P:GPI anchor biosynthetic process"/>
    <property type="evidence" value="ECO:0007669"/>
    <property type="project" value="UniProtKB-UniPathway"/>
</dbReference>
<comment type="similarity">
    <text evidence="1">Belongs to the PIGL family.</text>
</comment>
<dbReference type="PANTHER" id="PTHR12993:SF11">
    <property type="entry name" value="N-ACETYLGLUCOSAMINYL-PHOSPHATIDYLINOSITOL DE-N-ACETYLASE"/>
    <property type="match status" value="1"/>
</dbReference>
<dbReference type="GO" id="GO:0005783">
    <property type="term" value="C:endoplasmic reticulum"/>
    <property type="evidence" value="ECO:0007669"/>
    <property type="project" value="TreeGrafter"/>
</dbReference>
<dbReference type="AlphaFoldDB" id="A0A077X0L9"/>
<dbReference type="EC" id="3.5.1.89" evidence="2"/>
<dbReference type="SUPFAM" id="SSF102588">
    <property type="entry name" value="LmbE-like"/>
    <property type="match status" value="1"/>
</dbReference>
<dbReference type="EMBL" id="LK023368">
    <property type="protein sequence ID" value="CDS13130.1"/>
    <property type="molecule type" value="Genomic_DNA"/>
</dbReference>
<organism evidence="4">
    <name type="scientific">Lichtheimia ramosa</name>
    <dbReference type="NCBI Taxonomy" id="688394"/>
    <lineage>
        <taxon>Eukaryota</taxon>
        <taxon>Fungi</taxon>
        <taxon>Fungi incertae sedis</taxon>
        <taxon>Mucoromycota</taxon>
        <taxon>Mucoromycotina</taxon>
        <taxon>Mucoromycetes</taxon>
        <taxon>Mucorales</taxon>
        <taxon>Lichtheimiaceae</taxon>
        <taxon>Lichtheimia</taxon>
    </lineage>
</organism>
<accession>A0A077X0L9</accession>
<name>A0A077X0L9_9FUNG</name>
<reference evidence="4" key="1">
    <citation type="journal article" date="2014" name="Genome Announc.">
        <title>De novo whole-genome sequence and genome annotation of Lichtheimia ramosa.</title>
        <authorList>
            <person name="Linde J."/>
            <person name="Schwartze V."/>
            <person name="Binder U."/>
            <person name="Lass-Florl C."/>
            <person name="Voigt K."/>
            <person name="Horn F."/>
        </authorList>
    </citation>
    <scope>NUCLEOTIDE SEQUENCE</scope>
    <source>
        <strain evidence="4">JMRC FSU:6197</strain>
    </source>
</reference>
<keyword evidence="3" id="KW-0732">Signal</keyword>
<dbReference type="UniPathway" id="UPA00196"/>
<evidence type="ECO:0000313" key="4">
    <source>
        <dbReference type="EMBL" id="CDS13130.1"/>
    </source>
</evidence>
<dbReference type="InterPro" id="IPR024078">
    <property type="entry name" value="LmbE-like_dom_sf"/>
</dbReference>
<evidence type="ECO:0000256" key="1">
    <source>
        <dbReference type="ARBA" id="ARBA00006066"/>
    </source>
</evidence>
<evidence type="ECO:0000256" key="3">
    <source>
        <dbReference type="SAM" id="SignalP"/>
    </source>
</evidence>
<proteinExistence type="inferred from homology"/>
<dbReference type="GO" id="GO:0016020">
    <property type="term" value="C:membrane"/>
    <property type="evidence" value="ECO:0007669"/>
    <property type="project" value="GOC"/>
</dbReference>
<dbReference type="Gene3D" id="3.40.50.10320">
    <property type="entry name" value="LmbE-like"/>
    <property type="match status" value="1"/>
</dbReference>
<feature type="chain" id="PRO_5001726756" description="N-acetylglucosaminylphosphatidylinositol deacetylase" evidence="3">
    <location>
        <begin position="23"/>
        <end position="260"/>
    </location>
</feature>
<dbReference type="PANTHER" id="PTHR12993">
    <property type="entry name" value="N-ACETYLGLUCOSAMINYL-PHOSPHATIDYLINOSITOL DE-N-ACETYLASE-RELATED"/>
    <property type="match status" value="1"/>
</dbReference>
<feature type="signal peptide" evidence="3">
    <location>
        <begin position="1"/>
        <end position="22"/>
    </location>
</feature>
<dbReference type="Pfam" id="PF02585">
    <property type="entry name" value="PIG-L"/>
    <property type="match status" value="1"/>
</dbReference>
<evidence type="ECO:0000256" key="2">
    <source>
        <dbReference type="ARBA" id="ARBA00012176"/>
    </source>
</evidence>